<dbReference type="EMBL" id="JAVFWL010000004">
    <property type="protein sequence ID" value="KAK6750205.1"/>
    <property type="molecule type" value="Genomic_DNA"/>
</dbReference>
<dbReference type="InterPro" id="IPR029023">
    <property type="entry name" value="Tensin_phosphatase"/>
</dbReference>
<evidence type="ECO:0000256" key="6">
    <source>
        <dbReference type="ARBA" id="ARBA00023098"/>
    </source>
</evidence>
<keyword evidence="11" id="KW-1185">Reference proteome</keyword>
<evidence type="ECO:0000313" key="10">
    <source>
        <dbReference type="EMBL" id="KAK6750205.1"/>
    </source>
</evidence>
<name>A0ABR1DIU3_NECAM</name>
<feature type="region of interest" description="Disordered" evidence="7">
    <location>
        <begin position="882"/>
        <end position="908"/>
    </location>
</feature>
<comment type="caution">
    <text evidence="10">The sequence shown here is derived from an EMBL/GenBank/DDBJ whole genome shotgun (WGS) entry which is preliminary data.</text>
</comment>
<dbReference type="Pfam" id="PF22785">
    <property type="entry name" value="Tc-R-P"/>
    <property type="match status" value="1"/>
</dbReference>
<dbReference type="Proteomes" id="UP001303046">
    <property type="component" value="Unassembled WGS sequence"/>
</dbReference>
<dbReference type="InterPro" id="IPR051281">
    <property type="entry name" value="Dual-spec_lipid-protein_phosph"/>
</dbReference>
<organism evidence="10 11">
    <name type="scientific">Necator americanus</name>
    <name type="common">Human hookworm</name>
    <dbReference type="NCBI Taxonomy" id="51031"/>
    <lineage>
        <taxon>Eukaryota</taxon>
        <taxon>Metazoa</taxon>
        <taxon>Ecdysozoa</taxon>
        <taxon>Nematoda</taxon>
        <taxon>Chromadorea</taxon>
        <taxon>Rhabditida</taxon>
        <taxon>Rhabditina</taxon>
        <taxon>Rhabditomorpha</taxon>
        <taxon>Strongyloidea</taxon>
        <taxon>Ancylostomatidae</taxon>
        <taxon>Bunostominae</taxon>
        <taxon>Necator</taxon>
    </lineage>
</organism>
<keyword evidence="3" id="KW-0963">Cytoplasm</keyword>
<proteinExistence type="inferred from homology"/>
<feature type="region of interest" description="Disordered" evidence="7">
    <location>
        <begin position="773"/>
        <end position="798"/>
    </location>
</feature>
<comment type="similarity">
    <text evidence="2">Belongs to the PTEN phosphatase protein family.</text>
</comment>
<reference evidence="10 11" key="1">
    <citation type="submission" date="2023-08" db="EMBL/GenBank/DDBJ databases">
        <title>A Necator americanus chromosomal reference genome.</title>
        <authorList>
            <person name="Ilik V."/>
            <person name="Petrzelkova K.J."/>
            <person name="Pardy F."/>
            <person name="Fuh T."/>
            <person name="Niatou-Singa F.S."/>
            <person name="Gouil Q."/>
            <person name="Baker L."/>
            <person name="Ritchie M.E."/>
            <person name="Jex A.R."/>
            <person name="Gazzola D."/>
            <person name="Li H."/>
            <person name="Toshio Fujiwara R."/>
            <person name="Zhan B."/>
            <person name="Aroian R.V."/>
            <person name="Pafco B."/>
            <person name="Schwarz E.M."/>
        </authorList>
    </citation>
    <scope>NUCLEOTIDE SEQUENCE [LARGE SCALE GENOMIC DNA]</scope>
    <source>
        <strain evidence="10 11">Aroian</strain>
        <tissue evidence="10">Whole animal</tissue>
    </source>
</reference>
<feature type="region of interest" description="Disordered" evidence="7">
    <location>
        <begin position="921"/>
        <end position="948"/>
    </location>
</feature>
<dbReference type="PANTHER" id="PTHR12305:SF81">
    <property type="entry name" value="PHOSPHATIDYLINOSITOL 3,4,5-TRISPHOSPHATE 3-PHOSPHATASE AND DUAL-SPECIFICITY PROTEIN PHOSPHATASE PTEN"/>
    <property type="match status" value="1"/>
</dbReference>
<feature type="region of interest" description="Disordered" evidence="7">
    <location>
        <begin position="498"/>
        <end position="519"/>
    </location>
</feature>
<evidence type="ECO:0000256" key="1">
    <source>
        <dbReference type="ARBA" id="ARBA00004496"/>
    </source>
</evidence>
<feature type="region of interest" description="Disordered" evidence="7">
    <location>
        <begin position="589"/>
        <end position="629"/>
    </location>
</feature>
<evidence type="ECO:0000256" key="4">
    <source>
        <dbReference type="ARBA" id="ARBA00022801"/>
    </source>
</evidence>
<keyword evidence="4" id="KW-0378">Hydrolase</keyword>
<gene>
    <name evidence="10" type="primary">Necator_chrIV.g15586</name>
    <name evidence="10" type="ORF">RB195_002291</name>
</gene>
<dbReference type="SMART" id="SM01326">
    <property type="entry name" value="PTEN_C2"/>
    <property type="match status" value="1"/>
</dbReference>
<dbReference type="PROSITE" id="PS51181">
    <property type="entry name" value="PPASE_TENSIN"/>
    <property type="match status" value="1"/>
</dbReference>
<dbReference type="InterPro" id="IPR016130">
    <property type="entry name" value="Tyr_Pase_AS"/>
</dbReference>
<evidence type="ECO:0000259" key="9">
    <source>
        <dbReference type="PROSITE" id="PS51181"/>
    </source>
</evidence>
<feature type="region of interest" description="Disordered" evidence="7">
    <location>
        <begin position="101"/>
        <end position="129"/>
    </location>
</feature>
<evidence type="ECO:0000313" key="11">
    <source>
        <dbReference type="Proteomes" id="UP001303046"/>
    </source>
</evidence>
<evidence type="ECO:0000256" key="7">
    <source>
        <dbReference type="SAM" id="MobiDB-lite"/>
    </source>
</evidence>
<evidence type="ECO:0000256" key="2">
    <source>
        <dbReference type="ARBA" id="ARBA00007881"/>
    </source>
</evidence>
<dbReference type="InterPro" id="IPR029021">
    <property type="entry name" value="Prot-tyrosine_phosphatase-like"/>
</dbReference>
<sequence length="948" mass="104631">MKTRATNRCALVWARCVVWFVAIEYVHASKKSTLRSVRLTLPRLPSATLSGSNSVADFQARSRCKTNGTTPRRAIHAPPSHLHPIMRDETAAMRVHVDPAATTANDKKNSSSTSEPGSSNGDGTTSAEITTLPTTPQITESSRNPSFHSFNDVVDLVFNPLRSVISQNRRRYTEDGFNLDLTYITDRIIAMGYPAKSIERLYRNSMYHTVKFLERNHAGHYKVFNLRGNYFYKVEKFHGRVGLYHMKDHHPPRLDLMDPFCREVDEYLKADPRNVVAVHCKAGKGRTGVMICAYLVSMNFYNLPRQVMDYYSIVRTVNNKGVTIPSQRRYVYYYAQMHKHNLAYTPLRIELVGVYVERPPQLGVTFKGDLVMRVAQGDIEMFTGAPIAITRQQWNEEEKLWAGKVPFGDDSYDPSTYSFDAMKTCVSRRAWGWSVTHPYRVYLEGDVRVDIFAETPAAGSRLRKNKKKHEKIGHVWLNTMFTCPGSCGGGYQHGDEMSPYPEGATSITERRTSASSTSVTSNIEAVASAEMPSSSPAPGTIQFDDVPCLRRDVRAVSAEGDSATLGLAVNEQRKSSEPVGHHKSFLTKMKARKAHSSDPHITSSDPISGSEGHKKRKTQSSNERWKATNLKLKLPPGLEEHCPSSSLADIYGDASKAPRYGIEELLRNAHLSNIVRDFYNERRLALATRGEPVEAAPEGRPEASGPALIRRKRDEHVHVFPLIEVDRAFKNESMPPGFKVIIITRCIHSQDLVAQEKAETALAYARRVAAKHEEAKQSKNKKSINCPPANVPVIGSGPLRTATSWPKCPLQSEQSSSSSLGASVAFPAKPEQWEHTASSSSSVSECADEPDERVLHMSGLNVKCDDTGVVFGNTAGIRPAVHENGATGCENSSSDSSGDLTSAMDSTFGDGVLGTPPSLYSPGAGEIYLGDSDGGATTSPRAKRPMFS</sequence>
<evidence type="ECO:0008006" key="12">
    <source>
        <dbReference type="Google" id="ProtNLM"/>
    </source>
</evidence>
<feature type="domain" description="Tyrosine specific protein phosphatases" evidence="8">
    <location>
        <begin position="258"/>
        <end position="329"/>
    </location>
</feature>
<evidence type="ECO:0000256" key="5">
    <source>
        <dbReference type="ARBA" id="ARBA00022912"/>
    </source>
</evidence>
<protein>
    <recommendedName>
        <fullName evidence="12">Phosphatidylinositol-3,4,5-trisphosphate 3-phosphatase</fullName>
    </recommendedName>
</protein>
<dbReference type="Gene3D" id="3.90.190.10">
    <property type="entry name" value="Protein tyrosine phosphatase superfamily"/>
    <property type="match status" value="1"/>
</dbReference>
<feature type="region of interest" description="Disordered" evidence="7">
    <location>
        <begin position="830"/>
        <end position="850"/>
    </location>
</feature>
<evidence type="ECO:0000256" key="3">
    <source>
        <dbReference type="ARBA" id="ARBA00022490"/>
    </source>
</evidence>
<accession>A0ABR1DIU3</accession>
<dbReference type="PROSITE" id="PS00383">
    <property type="entry name" value="TYR_PHOSPHATASE_1"/>
    <property type="match status" value="1"/>
</dbReference>
<comment type="subcellular location">
    <subcellularLocation>
        <location evidence="1">Cytoplasm</location>
    </subcellularLocation>
</comment>
<dbReference type="PROSITE" id="PS50056">
    <property type="entry name" value="TYR_PHOSPHATASE_2"/>
    <property type="match status" value="1"/>
</dbReference>
<dbReference type="PANTHER" id="PTHR12305">
    <property type="entry name" value="PHOSPHATASE WITH HOMOLOGY TO TENSIN"/>
    <property type="match status" value="1"/>
</dbReference>
<keyword evidence="5" id="KW-0904">Protein phosphatase</keyword>
<dbReference type="InterPro" id="IPR014020">
    <property type="entry name" value="Tensin_C2-dom"/>
</dbReference>
<dbReference type="SUPFAM" id="SSF52799">
    <property type="entry name" value="(Phosphotyrosine protein) phosphatases II"/>
    <property type="match status" value="1"/>
</dbReference>
<dbReference type="CDD" id="cd14509">
    <property type="entry name" value="PTP_PTEN"/>
    <property type="match status" value="1"/>
</dbReference>
<keyword evidence="6" id="KW-0443">Lipid metabolism</keyword>
<dbReference type="InterPro" id="IPR000387">
    <property type="entry name" value="Tyr_Pase_dom"/>
</dbReference>
<feature type="region of interest" description="Disordered" evidence="7">
    <location>
        <begin position="804"/>
        <end position="823"/>
    </location>
</feature>
<dbReference type="InterPro" id="IPR045101">
    <property type="entry name" value="PTP_PTEN"/>
</dbReference>
<evidence type="ECO:0000259" key="8">
    <source>
        <dbReference type="PROSITE" id="PS50056"/>
    </source>
</evidence>
<feature type="compositionally biased region" description="Low complexity" evidence="7">
    <location>
        <begin position="110"/>
        <end position="119"/>
    </location>
</feature>
<feature type="domain" description="Phosphatase tensin-type" evidence="9">
    <location>
        <begin position="170"/>
        <end position="341"/>
    </location>
</feature>